<dbReference type="Gene3D" id="4.10.1130.20">
    <property type="match status" value="1"/>
</dbReference>
<dbReference type="OrthoDB" id="1925302at2759"/>
<dbReference type="Proteomes" id="UP000541444">
    <property type="component" value="Unassembled WGS sequence"/>
</dbReference>
<reference evidence="5 6" key="1">
    <citation type="journal article" date="2020" name="IScience">
        <title>Genome Sequencing of the Endangered Kingdonia uniflora (Circaeasteraceae, Ranunculales) Reveals Potential Mechanisms of Evolutionary Specialization.</title>
        <authorList>
            <person name="Sun Y."/>
            <person name="Deng T."/>
            <person name="Zhang A."/>
            <person name="Moore M.J."/>
            <person name="Landis J.B."/>
            <person name="Lin N."/>
            <person name="Zhang H."/>
            <person name="Zhang X."/>
            <person name="Huang J."/>
            <person name="Zhang X."/>
            <person name="Sun H."/>
            <person name="Wang H."/>
        </authorList>
    </citation>
    <scope>NUCLEOTIDE SEQUENCE [LARGE SCALE GENOMIC DNA]</scope>
    <source>
        <strain evidence="5">TB1705</strain>
        <tissue evidence="5">Leaf</tissue>
    </source>
</reference>
<organism evidence="5 6">
    <name type="scientific">Kingdonia uniflora</name>
    <dbReference type="NCBI Taxonomy" id="39325"/>
    <lineage>
        <taxon>Eukaryota</taxon>
        <taxon>Viridiplantae</taxon>
        <taxon>Streptophyta</taxon>
        <taxon>Embryophyta</taxon>
        <taxon>Tracheophyta</taxon>
        <taxon>Spermatophyta</taxon>
        <taxon>Magnoliopsida</taxon>
        <taxon>Ranunculales</taxon>
        <taxon>Circaeasteraceae</taxon>
        <taxon>Kingdonia</taxon>
    </lineage>
</organism>
<evidence type="ECO:0000313" key="5">
    <source>
        <dbReference type="EMBL" id="KAF6160362.1"/>
    </source>
</evidence>
<dbReference type="GO" id="GO:0050832">
    <property type="term" value="P:defense response to fungus"/>
    <property type="evidence" value="ECO:0007669"/>
    <property type="project" value="TreeGrafter"/>
</dbReference>
<dbReference type="InterPro" id="IPR043316">
    <property type="entry name" value="RAR1"/>
</dbReference>
<gene>
    <name evidence="5" type="ORF">GIB67_019131</name>
</gene>
<evidence type="ECO:0000256" key="2">
    <source>
        <dbReference type="ARBA" id="ARBA00022737"/>
    </source>
</evidence>
<dbReference type="GO" id="GO:0005737">
    <property type="term" value="C:cytoplasm"/>
    <property type="evidence" value="ECO:0007669"/>
    <property type="project" value="TreeGrafter"/>
</dbReference>
<dbReference type="PANTHER" id="PTHR47895:SF2">
    <property type="entry name" value="CYSTEINE AND HISTIDINE-RICH DOMAIN-CONTAINING PROTEIN RAR1"/>
    <property type="match status" value="1"/>
</dbReference>
<proteinExistence type="predicted"/>
<protein>
    <recommendedName>
        <fullName evidence="4">CHORD domain-containing protein</fullName>
    </recommendedName>
</protein>
<keyword evidence="6" id="KW-1185">Reference proteome</keyword>
<comment type="caution">
    <text evidence="5">The sequence shown here is derived from an EMBL/GenBank/DDBJ whole genome shotgun (WGS) entry which is preliminary data.</text>
</comment>
<evidence type="ECO:0000259" key="4">
    <source>
        <dbReference type="Pfam" id="PF04968"/>
    </source>
</evidence>
<sequence>MDFPVLMNLYMVIFIISVGAYLFSGSTASVPVSSADVPKSPPSPPKRIVDLNEPQWKCCDIHVKEFDEFMEIPPCQKGWHSSEQVS</sequence>
<accession>A0A7J7N041</accession>
<dbReference type="InterPro" id="IPR007051">
    <property type="entry name" value="CHORD_dom"/>
</dbReference>
<dbReference type="GO" id="GO:0051879">
    <property type="term" value="F:Hsp90 protein binding"/>
    <property type="evidence" value="ECO:0007669"/>
    <property type="project" value="TreeGrafter"/>
</dbReference>
<name>A0A7J7N041_9MAGN</name>
<keyword evidence="3" id="KW-0862">Zinc</keyword>
<dbReference type="AlphaFoldDB" id="A0A7J7N041"/>
<evidence type="ECO:0000313" key="6">
    <source>
        <dbReference type="Proteomes" id="UP000541444"/>
    </source>
</evidence>
<dbReference type="EMBL" id="JACGCM010001165">
    <property type="protein sequence ID" value="KAF6160362.1"/>
    <property type="molecule type" value="Genomic_DNA"/>
</dbReference>
<dbReference type="PANTHER" id="PTHR47895">
    <property type="entry name" value="CYSTEINE AND HISTIDINE-RICH DOMAIN-CONTAINING PROTEIN RAR1"/>
    <property type="match status" value="1"/>
</dbReference>
<feature type="domain" description="CHORD" evidence="4">
    <location>
        <begin position="55"/>
        <end position="80"/>
    </location>
</feature>
<evidence type="ECO:0000256" key="3">
    <source>
        <dbReference type="ARBA" id="ARBA00022833"/>
    </source>
</evidence>
<keyword evidence="1" id="KW-0479">Metal-binding</keyword>
<evidence type="ECO:0000256" key="1">
    <source>
        <dbReference type="ARBA" id="ARBA00022723"/>
    </source>
</evidence>
<dbReference type="GO" id="GO:0005634">
    <property type="term" value="C:nucleus"/>
    <property type="evidence" value="ECO:0007669"/>
    <property type="project" value="TreeGrafter"/>
</dbReference>
<dbReference type="Pfam" id="PF04968">
    <property type="entry name" value="CHORD"/>
    <property type="match status" value="1"/>
</dbReference>
<keyword evidence="2" id="KW-0677">Repeat</keyword>
<dbReference type="GO" id="GO:0042742">
    <property type="term" value="P:defense response to bacterium"/>
    <property type="evidence" value="ECO:0007669"/>
    <property type="project" value="TreeGrafter"/>
</dbReference>
<dbReference type="GO" id="GO:0046872">
    <property type="term" value="F:metal ion binding"/>
    <property type="evidence" value="ECO:0007669"/>
    <property type="project" value="UniProtKB-KW"/>
</dbReference>